<evidence type="ECO:0000256" key="1">
    <source>
        <dbReference type="SAM" id="MobiDB-lite"/>
    </source>
</evidence>
<sequence>MSRILLKYKENREDSKLSNFYLATFIKDCFTYMDRGVIFKLINIYADYFNPGDHKILLEMKFEFYKVVCNHEHFIALNLPLQHKGKIQQFKDLQHDYCLTDEFCRNHFLVGLLLREISCGLHETKESRKCAISVLRNLLVKHSFDDRYKSKAMQARIASLYLPFISVILENAPRLNLRDQTPSSKQSTPQSNGDTPTMTPDGSFPSHVMPSRSSMSLDSGQLDNTSYSTMPSITKTTSARDSSVLDLIAGNKGIVPLLSGSTPGICSGDNMSNSNNQGIRRSSFSI</sequence>
<keyword evidence="2" id="KW-1185">Reference proteome</keyword>
<dbReference type="PANTHER" id="PTHR23317">
    <property type="entry name" value="DEDICATOR OF CYTOKINESIS DOCK"/>
    <property type="match status" value="1"/>
</dbReference>
<proteinExistence type="predicted"/>
<reference evidence="3" key="1">
    <citation type="submission" date="2025-08" db="UniProtKB">
        <authorList>
            <consortium name="RefSeq"/>
        </authorList>
    </citation>
    <scope>IDENTIFICATION</scope>
    <source>
        <tissue evidence="3">Testes</tissue>
    </source>
</reference>
<gene>
    <name evidence="3" type="primary">LOC102805225</name>
</gene>
<dbReference type="RefSeq" id="XP_006815448.1">
    <property type="nucleotide sequence ID" value="XM_006815385.1"/>
</dbReference>
<evidence type="ECO:0000313" key="3">
    <source>
        <dbReference type="RefSeq" id="XP_006815448.1"/>
    </source>
</evidence>
<feature type="region of interest" description="Disordered" evidence="1">
    <location>
        <begin position="178"/>
        <end position="232"/>
    </location>
</feature>
<feature type="compositionally biased region" description="Low complexity" evidence="1">
    <location>
        <begin position="180"/>
        <end position="191"/>
    </location>
</feature>
<dbReference type="Proteomes" id="UP000694865">
    <property type="component" value="Unplaced"/>
</dbReference>
<dbReference type="InterPro" id="IPR026791">
    <property type="entry name" value="DOCK"/>
</dbReference>
<organism evidence="2 3">
    <name type="scientific">Saccoglossus kowalevskii</name>
    <name type="common">Acorn worm</name>
    <dbReference type="NCBI Taxonomy" id="10224"/>
    <lineage>
        <taxon>Eukaryota</taxon>
        <taxon>Metazoa</taxon>
        <taxon>Hemichordata</taxon>
        <taxon>Enteropneusta</taxon>
        <taxon>Harrimaniidae</taxon>
        <taxon>Saccoglossus</taxon>
    </lineage>
</organism>
<dbReference type="PANTHER" id="PTHR23317:SF26">
    <property type="entry name" value="ZIZIMIN, ISOFORM K"/>
    <property type="match status" value="1"/>
</dbReference>
<name>A0ABM0M607_SACKO</name>
<dbReference type="GeneID" id="102805225"/>
<accession>A0ABM0M607</accession>
<evidence type="ECO:0000313" key="2">
    <source>
        <dbReference type="Proteomes" id="UP000694865"/>
    </source>
</evidence>
<feature type="non-terminal residue" evidence="3">
    <location>
        <position position="286"/>
    </location>
</feature>
<feature type="compositionally biased region" description="Polar residues" evidence="1">
    <location>
        <begin position="211"/>
        <end position="232"/>
    </location>
</feature>
<protein>
    <submittedName>
        <fullName evidence="3">Dedicator of cytokinesis protein 9-like</fullName>
    </submittedName>
</protein>